<name>A0A2V5HKH4_9EURO</name>
<sequence length="116" mass="12961">MVFFARISTARFAPSLLTFFMIHPLRPLHSCSPYLLACYIPRKKLIAPCIHAARDDDDPEEATNPAPIPGPSDGETEPHAEVAHEGDLNSPRPCKGQTQQQFFMPALRKMVLYLSN</sequence>
<protein>
    <submittedName>
        <fullName evidence="2">Uncharacterized protein</fullName>
    </submittedName>
</protein>
<dbReference type="AlphaFoldDB" id="A0A2V5HKH4"/>
<gene>
    <name evidence="2" type="ORF">BP00DRAFT_431717</name>
</gene>
<evidence type="ECO:0000313" key="3">
    <source>
        <dbReference type="Proteomes" id="UP000248817"/>
    </source>
</evidence>
<feature type="compositionally biased region" description="Basic and acidic residues" evidence="1">
    <location>
        <begin position="76"/>
        <end position="87"/>
    </location>
</feature>
<organism evidence="2 3">
    <name type="scientific">Aspergillus indologenus CBS 114.80</name>
    <dbReference type="NCBI Taxonomy" id="1450541"/>
    <lineage>
        <taxon>Eukaryota</taxon>
        <taxon>Fungi</taxon>
        <taxon>Dikarya</taxon>
        <taxon>Ascomycota</taxon>
        <taxon>Pezizomycotina</taxon>
        <taxon>Eurotiomycetes</taxon>
        <taxon>Eurotiomycetidae</taxon>
        <taxon>Eurotiales</taxon>
        <taxon>Aspergillaceae</taxon>
        <taxon>Aspergillus</taxon>
        <taxon>Aspergillus subgen. Circumdati</taxon>
    </lineage>
</organism>
<accession>A0A2V5HKH4</accession>
<proteinExistence type="predicted"/>
<reference evidence="2 3" key="1">
    <citation type="submission" date="2018-02" db="EMBL/GenBank/DDBJ databases">
        <title>The genomes of Aspergillus section Nigri reveals drivers in fungal speciation.</title>
        <authorList>
            <consortium name="DOE Joint Genome Institute"/>
            <person name="Vesth T.C."/>
            <person name="Nybo J."/>
            <person name="Theobald S."/>
            <person name="Brandl J."/>
            <person name="Frisvad J.C."/>
            <person name="Nielsen K.F."/>
            <person name="Lyhne E.K."/>
            <person name="Kogle M.E."/>
            <person name="Kuo A."/>
            <person name="Riley R."/>
            <person name="Clum A."/>
            <person name="Nolan M."/>
            <person name="Lipzen A."/>
            <person name="Salamov A."/>
            <person name="Henrissat B."/>
            <person name="Wiebenga A."/>
            <person name="De vries R.P."/>
            <person name="Grigoriev I.V."/>
            <person name="Mortensen U.H."/>
            <person name="Andersen M.R."/>
            <person name="Baker S.E."/>
        </authorList>
    </citation>
    <scope>NUCLEOTIDE SEQUENCE [LARGE SCALE GENOMIC DNA]</scope>
    <source>
        <strain evidence="2 3">CBS 114.80</strain>
    </source>
</reference>
<keyword evidence="3" id="KW-1185">Reference proteome</keyword>
<evidence type="ECO:0000313" key="2">
    <source>
        <dbReference type="EMBL" id="PYI24968.1"/>
    </source>
</evidence>
<dbReference type="Proteomes" id="UP000248817">
    <property type="component" value="Unassembled WGS sequence"/>
</dbReference>
<dbReference type="EMBL" id="KZ825704">
    <property type="protein sequence ID" value="PYI24968.1"/>
    <property type="molecule type" value="Genomic_DNA"/>
</dbReference>
<feature type="region of interest" description="Disordered" evidence="1">
    <location>
        <begin position="54"/>
        <end position="96"/>
    </location>
</feature>
<evidence type="ECO:0000256" key="1">
    <source>
        <dbReference type="SAM" id="MobiDB-lite"/>
    </source>
</evidence>